<reference evidence="11 12" key="1">
    <citation type="submission" date="2019-05" db="EMBL/GenBank/DDBJ databases">
        <title>Burkholderia sp. DHOD12, isolated from subtropical forest soil.</title>
        <authorList>
            <person name="Gao Z.-H."/>
            <person name="Qiu L.-H."/>
        </authorList>
    </citation>
    <scope>NUCLEOTIDE SEQUENCE [LARGE SCALE GENOMIC DNA]</scope>
    <source>
        <strain evidence="11 12">DHOD12</strain>
    </source>
</reference>
<dbReference type="Pfam" id="PF00111">
    <property type="entry name" value="Fer2"/>
    <property type="match status" value="1"/>
</dbReference>
<dbReference type="KEGG" id="tvl:FAZ95_12055"/>
<gene>
    <name evidence="11" type="ORF">FAZ95_12055</name>
</gene>
<evidence type="ECO:0000313" key="11">
    <source>
        <dbReference type="EMBL" id="QCP49841.1"/>
    </source>
</evidence>
<dbReference type="RefSeq" id="WP_137332665.1">
    <property type="nucleotide sequence ID" value="NZ_CP040077.1"/>
</dbReference>
<dbReference type="Gene3D" id="3.10.20.30">
    <property type="match status" value="1"/>
</dbReference>
<comment type="cofactor">
    <cofactor evidence="1">
        <name>FMN</name>
        <dbReference type="ChEBI" id="CHEBI:58210"/>
    </cofactor>
</comment>
<dbReference type="CDD" id="cd06185">
    <property type="entry name" value="PDR_like"/>
    <property type="match status" value="1"/>
</dbReference>
<dbReference type="PANTHER" id="PTHR47354">
    <property type="entry name" value="NADH OXIDOREDUCTASE HCR"/>
    <property type="match status" value="1"/>
</dbReference>
<dbReference type="PROSITE" id="PS51085">
    <property type="entry name" value="2FE2S_FER_2"/>
    <property type="match status" value="1"/>
</dbReference>
<keyword evidence="8" id="KW-0411">Iron-sulfur</keyword>
<dbReference type="InterPro" id="IPR054582">
    <property type="entry name" value="DmmA-like_N"/>
</dbReference>
<keyword evidence="5" id="KW-0479">Metal-binding</keyword>
<dbReference type="Proteomes" id="UP000298656">
    <property type="component" value="Chromosome 1"/>
</dbReference>
<dbReference type="InterPro" id="IPR001041">
    <property type="entry name" value="2Fe-2S_ferredoxin-type"/>
</dbReference>
<feature type="domain" description="FAD-binding FR-type" evidence="10">
    <location>
        <begin position="6"/>
        <end position="117"/>
    </location>
</feature>
<evidence type="ECO:0000259" key="10">
    <source>
        <dbReference type="PROSITE" id="PS51384"/>
    </source>
</evidence>
<dbReference type="SUPFAM" id="SSF52343">
    <property type="entry name" value="Ferredoxin reductase-like, C-terminal NADP-linked domain"/>
    <property type="match status" value="1"/>
</dbReference>
<dbReference type="PROSITE" id="PS00197">
    <property type="entry name" value="2FE2S_FER_1"/>
    <property type="match status" value="1"/>
</dbReference>
<keyword evidence="4" id="KW-0001">2Fe-2S</keyword>
<evidence type="ECO:0000256" key="8">
    <source>
        <dbReference type="ARBA" id="ARBA00023014"/>
    </source>
</evidence>
<dbReference type="PRINTS" id="PR00409">
    <property type="entry name" value="PHDIOXRDTASE"/>
</dbReference>
<proteinExistence type="predicted"/>
<keyword evidence="3" id="KW-0288">FMN</keyword>
<dbReference type="InterPro" id="IPR050415">
    <property type="entry name" value="MRET"/>
</dbReference>
<dbReference type="SUPFAM" id="SSF54292">
    <property type="entry name" value="2Fe-2S ferredoxin-like"/>
    <property type="match status" value="1"/>
</dbReference>
<evidence type="ECO:0000259" key="9">
    <source>
        <dbReference type="PROSITE" id="PS51085"/>
    </source>
</evidence>
<dbReference type="Pfam" id="PF22290">
    <property type="entry name" value="DmmA-like_N"/>
    <property type="match status" value="1"/>
</dbReference>
<sequence>MNSPDETTLELVVDEMASLTPEIRSYRLVKPDRTTLPPFVAGAHIQVRVGPEGSSQWRHYSLVNFDTGPAATLNPSSYCIAVKREDGGRGGSRWMHEDVRAGDRLVVRPPVNAFGLEKEGGAVLIAGGIGITPVTAMVAELVGAGRDYQLHYSGRSRSNLSFIEELSALAGNRLVLYCDDQPDACLDVARLLDSVSAAQPLYVCGPKGMIDAVVNHALDRGWPRDRIHVELFSEAGPGASDTGFELELRQTGMVMQVRHDQTILDALLDAGLDPLYDCRRGECGVCQTAVIEGEVDHRDYCLSEAERRSGRVMQICVSRARKGKLVLDM</sequence>
<name>A0A4P8IP57_9BURK</name>
<dbReference type="CDD" id="cd00207">
    <property type="entry name" value="fer2"/>
    <property type="match status" value="1"/>
</dbReference>
<evidence type="ECO:0000256" key="3">
    <source>
        <dbReference type="ARBA" id="ARBA00022643"/>
    </source>
</evidence>
<dbReference type="PROSITE" id="PS51384">
    <property type="entry name" value="FAD_FR"/>
    <property type="match status" value="1"/>
</dbReference>
<dbReference type="GO" id="GO:0046872">
    <property type="term" value="F:metal ion binding"/>
    <property type="evidence" value="ECO:0007669"/>
    <property type="project" value="UniProtKB-KW"/>
</dbReference>
<keyword evidence="2" id="KW-0285">Flavoprotein</keyword>
<protein>
    <submittedName>
        <fullName evidence="11">Oxidoreductase</fullName>
    </submittedName>
</protein>
<keyword evidence="12" id="KW-1185">Reference proteome</keyword>
<organism evidence="11 12">
    <name type="scientific">Trinickia violacea</name>
    <dbReference type="NCBI Taxonomy" id="2571746"/>
    <lineage>
        <taxon>Bacteria</taxon>
        <taxon>Pseudomonadati</taxon>
        <taxon>Pseudomonadota</taxon>
        <taxon>Betaproteobacteria</taxon>
        <taxon>Burkholderiales</taxon>
        <taxon>Burkholderiaceae</taxon>
        <taxon>Trinickia</taxon>
    </lineage>
</organism>
<evidence type="ECO:0000256" key="4">
    <source>
        <dbReference type="ARBA" id="ARBA00022714"/>
    </source>
</evidence>
<dbReference type="Gene3D" id="3.40.50.80">
    <property type="entry name" value="Nucleotide-binding domain of ferredoxin-NADP reductase (FNR) module"/>
    <property type="match status" value="1"/>
</dbReference>
<dbReference type="InterPro" id="IPR039261">
    <property type="entry name" value="FNR_nucleotide-bd"/>
</dbReference>
<evidence type="ECO:0000256" key="5">
    <source>
        <dbReference type="ARBA" id="ARBA00022723"/>
    </source>
</evidence>
<keyword evidence="7" id="KW-0408">Iron</keyword>
<accession>A0A4P8IP57</accession>
<evidence type="ECO:0000256" key="2">
    <source>
        <dbReference type="ARBA" id="ARBA00022630"/>
    </source>
</evidence>
<dbReference type="OrthoDB" id="544091at2"/>
<dbReference type="GO" id="GO:0016491">
    <property type="term" value="F:oxidoreductase activity"/>
    <property type="evidence" value="ECO:0007669"/>
    <property type="project" value="UniProtKB-KW"/>
</dbReference>
<dbReference type="InterPro" id="IPR017927">
    <property type="entry name" value="FAD-bd_FR_type"/>
</dbReference>
<dbReference type="PANTHER" id="PTHR47354:SF1">
    <property type="entry name" value="CARNITINE MONOOXYGENASE REDUCTASE SUBUNIT"/>
    <property type="match status" value="1"/>
</dbReference>
<dbReference type="InterPro" id="IPR012675">
    <property type="entry name" value="Beta-grasp_dom_sf"/>
</dbReference>
<dbReference type="EMBL" id="CP040077">
    <property type="protein sequence ID" value="QCP49841.1"/>
    <property type="molecule type" value="Genomic_DNA"/>
</dbReference>
<dbReference type="SUPFAM" id="SSF63380">
    <property type="entry name" value="Riboflavin synthase domain-like"/>
    <property type="match status" value="1"/>
</dbReference>
<keyword evidence="6" id="KW-0560">Oxidoreductase</keyword>
<dbReference type="Gene3D" id="2.40.30.10">
    <property type="entry name" value="Translation factors"/>
    <property type="match status" value="1"/>
</dbReference>
<feature type="domain" description="2Fe-2S ferredoxin-type" evidence="9">
    <location>
        <begin position="244"/>
        <end position="329"/>
    </location>
</feature>
<dbReference type="InterPro" id="IPR017938">
    <property type="entry name" value="Riboflavin_synthase-like_b-brl"/>
</dbReference>
<dbReference type="InterPro" id="IPR006058">
    <property type="entry name" value="2Fe2S_fd_BS"/>
</dbReference>
<dbReference type="AlphaFoldDB" id="A0A4P8IP57"/>
<evidence type="ECO:0000256" key="7">
    <source>
        <dbReference type="ARBA" id="ARBA00023004"/>
    </source>
</evidence>
<evidence type="ECO:0000256" key="6">
    <source>
        <dbReference type="ARBA" id="ARBA00023002"/>
    </source>
</evidence>
<evidence type="ECO:0000313" key="12">
    <source>
        <dbReference type="Proteomes" id="UP000298656"/>
    </source>
</evidence>
<evidence type="ECO:0000256" key="1">
    <source>
        <dbReference type="ARBA" id="ARBA00001917"/>
    </source>
</evidence>
<dbReference type="GO" id="GO:0051537">
    <property type="term" value="F:2 iron, 2 sulfur cluster binding"/>
    <property type="evidence" value="ECO:0007669"/>
    <property type="project" value="UniProtKB-KW"/>
</dbReference>
<dbReference type="InterPro" id="IPR036010">
    <property type="entry name" value="2Fe-2S_ferredoxin-like_sf"/>
</dbReference>